<dbReference type="STRING" id="100225.SAMN05421595_3043"/>
<dbReference type="RefSeq" id="WP_006504172.1">
    <property type="nucleotide sequence ID" value="NZ_BAGZ01000024.1"/>
</dbReference>
<dbReference type="EMBL" id="BAGZ01000024">
    <property type="protein sequence ID" value="GAB79414.1"/>
    <property type="molecule type" value="Genomic_DNA"/>
</dbReference>
<accession>K6VRM3</accession>
<proteinExistence type="predicted"/>
<name>K6VRM3_9MICO</name>
<gene>
    <name evidence="2" type="ORF">AUCHE_24_00690</name>
</gene>
<keyword evidence="3" id="KW-1185">Reference proteome</keyword>
<protein>
    <submittedName>
        <fullName evidence="2">Uncharacterized protein</fullName>
    </submittedName>
</protein>
<feature type="region of interest" description="Disordered" evidence="1">
    <location>
        <begin position="71"/>
        <end position="98"/>
    </location>
</feature>
<reference evidence="2 3" key="1">
    <citation type="submission" date="2012-08" db="EMBL/GenBank/DDBJ databases">
        <title>Whole genome shotgun sequence of Austwickia chelonae NBRC 105200.</title>
        <authorList>
            <person name="Yoshida I."/>
            <person name="Hosoyama A."/>
            <person name="Tsuchikane K."/>
            <person name="Katsumata H."/>
            <person name="Ando Y."/>
            <person name="Ohji S."/>
            <person name="Hamada M."/>
            <person name="Tamura T."/>
            <person name="Yamazoe A."/>
            <person name="Yamazaki S."/>
            <person name="Fujita N."/>
        </authorList>
    </citation>
    <scope>NUCLEOTIDE SEQUENCE [LARGE SCALE GENOMIC DNA]</scope>
    <source>
        <strain evidence="2 3">NBRC 105200</strain>
    </source>
</reference>
<feature type="region of interest" description="Disordered" evidence="1">
    <location>
        <begin position="17"/>
        <end position="40"/>
    </location>
</feature>
<feature type="compositionally biased region" description="Basic and acidic residues" evidence="1">
    <location>
        <begin position="19"/>
        <end position="40"/>
    </location>
</feature>
<dbReference type="AlphaFoldDB" id="K6VRM3"/>
<evidence type="ECO:0000313" key="3">
    <source>
        <dbReference type="Proteomes" id="UP000008495"/>
    </source>
</evidence>
<feature type="compositionally biased region" description="Acidic residues" evidence="1">
    <location>
        <begin position="87"/>
        <end position="98"/>
    </location>
</feature>
<sequence>MGGSGLEQLQAELAAIAAEDERAHEAAREREREAARRREEQLRRLAQDSVKAMTDVQEALGQEVRRQHFLMTGRKAQPASSSRWVLDDDDDFEETWRR</sequence>
<comment type="caution">
    <text evidence="2">The sequence shown here is derived from an EMBL/GenBank/DDBJ whole genome shotgun (WGS) entry which is preliminary data.</text>
</comment>
<evidence type="ECO:0000256" key="1">
    <source>
        <dbReference type="SAM" id="MobiDB-lite"/>
    </source>
</evidence>
<dbReference type="OrthoDB" id="9999022at2"/>
<evidence type="ECO:0000313" key="2">
    <source>
        <dbReference type="EMBL" id="GAB79414.1"/>
    </source>
</evidence>
<dbReference type="Proteomes" id="UP000008495">
    <property type="component" value="Unassembled WGS sequence"/>
</dbReference>
<organism evidence="2 3">
    <name type="scientific">Austwickia chelonae NBRC 105200</name>
    <dbReference type="NCBI Taxonomy" id="1184607"/>
    <lineage>
        <taxon>Bacteria</taxon>
        <taxon>Bacillati</taxon>
        <taxon>Actinomycetota</taxon>
        <taxon>Actinomycetes</taxon>
        <taxon>Micrococcales</taxon>
        <taxon>Dermatophilaceae</taxon>
        <taxon>Austwickia</taxon>
    </lineage>
</organism>